<evidence type="ECO:0000313" key="2">
    <source>
        <dbReference type="EMBL" id="MFD3266516.1"/>
    </source>
</evidence>
<feature type="transmembrane region" description="Helical" evidence="1">
    <location>
        <begin position="116"/>
        <end position="137"/>
    </location>
</feature>
<proteinExistence type="predicted"/>
<name>A0ABW6CWP1_9CAUL</name>
<dbReference type="RefSeq" id="WP_377371762.1">
    <property type="nucleotide sequence ID" value="NZ_JAOTJD010000063.1"/>
</dbReference>
<gene>
    <name evidence="2" type="ORF">OCL97_21460</name>
</gene>
<accession>A0ABW6CWP1</accession>
<reference evidence="2 3" key="1">
    <citation type="submission" date="2022-09" db="EMBL/GenBank/DDBJ databases">
        <title>New species of Phenylobacterium.</title>
        <authorList>
            <person name="Mieszkin S."/>
        </authorList>
    </citation>
    <scope>NUCLEOTIDE SEQUENCE [LARGE SCALE GENOMIC DNA]</scope>
    <source>
        <strain evidence="2 3">HK31-G</strain>
    </source>
</reference>
<keyword evidence="3" id="KW-1185">Reference proteome</keyword>
<evidence type="ECO:0000313" key="3">
    <source>
        <dbReference type="Proteomes" id="UP001598130"/>
    </source>
</evidence>
<dbReference type="Pfam" id="PF08570">
    <property type="entry name" value="DUF1761"/>
    <property type="match status" value="1"/>
</dbReference>
<feature type="transmembrane region" description="Helical" evidence="1">
    <location>
        <begin position="80"/>
        <end position="104"/>
    </location>
</feature>
<protein>
    <submittedName>
        <fullName evidence="2">DUF1761 domain-containing protein</fullName>
    </submittedName>
</protein>
<feature type="transmembrane region" description="Helical" evidence="1">
    <location>
        <begin position="47"/>
        <end position="73"/>
    </location>
</feature>
<dbReference type="Proteomes" id="UP001598130">
    <property type="component" value="Unassembled WGS sequence"/>
</dbReference>
<dbReference type="InterPro" id="IPR013879">
    <property type="entry name" value="DUF1761"/>
</dbReference>
<sequence>MFKNINWIAILICVVLLEALGFLWYGPVLGEAWSAAYRDSIGREPDMSNIVVTQSLGVVNTLILVVGLAWVFARTGINSLAGIGAAAAVWFFFNFTTMAIEYLYMGLYMGLLPNLVIINMGYQLVAYLVAGAVLGLMPRRAKAA</sequence>
<keyword evidence="1" id="KW-0472">Membrane</keyword>
<organism evidence="2 3">
    <name type="scientific">Phenylobacterium ferrooxidans</name>
    <dbReference type="NCBI Taxonomy" id="2982689"/>
    <lineage>
        <taxon>Bacteria</taxon>
        <taxon>Pseudomonadati</taxon>
        <taxon>Pseudomonadota</taxon>
        <taxon>Alphaproteobacteria</taxon>
        <taxon>Caulobacterales</taxon>
        <taxon>Caulobacteraceae</taxon>
        <taxon>Phenylobacterium</taxon>
    </lineage>
</organism>
<feature type="transmembrane region" description="Helical" evidence="1">
    <location>
        <begin position="7"/>
        <end position="27"/>
    </location>
</feature>
<evidence type="ECO:0000256" key="1">
    <source>
        <dbReference type="SAM" id="Phobius"/>
    </source>
</evidence>
<keyword evidence="1" id="KW-1133">Transmembrane helix</keyword>
<comment type="caution">
    <text evidence="2">The sequence shown here is derived from an EMBL/GenBank/DDBJ whole genome shotgun (WGS) entry which is preliminary data.</text>
</comment>
<dbReference type="EMBL" id="JAOTJD010000063">
    <property type="protein sequence ID" value="MFD3266516.1"/>
    <property type="molecule type" value="Genomic_DNA"/>
</dbReference>
<keyword evidence="1" id="KW-0812">Transmembrane</keyword>